<feature type="non-terminal residue" evidence="2">
    <location>
        <position position="324"/>
    </location>
</feature>
<keyword evidence="3" id="KW-1185">Reference proteome</keyword>
<feature type="region of interest" description="Disordered" evidence="1">
    <location>
        <begin position="156"/>
        <end position="229"/>
    </location>
</feature>
<dbReference type="EMBL" id="CAVNYO010000419">
    <property type="protein sequence ID" value="CAK5277100.1"/>
    <property type="molecule type" value="Genomic_DNA"/>
</dbReference>
<protein>
    <submittedName>
        <fullName evidence="2">Uncharacterized protein</fullName>
    </submittedName>
</protein>
<comment type="caution">
    <text evidence="2">The sequence shown here is derived from an EMBL/GenBank/DDBJ whole genome shotgun (WGS) entry which is preliminary data.</text>
</comment>
<name>A0AAD2HLP2_9AGAR</name>
<proteinExistence type="predicted"/>
<dbReference type="Proteomes" id="UP001295794">
    <property type="component" value="Unassembled WGS sequence"/>
</dbReference>
<sequence length="324" mass="35622">MNKRPSRSLHTARWKSCEVKVMDRMLHESLNIRSENPAGIGPGTVWTTWMVTDSMQSTRPTGVTLPEYSRTFLVPFLWNGPQNPPGVGNTPKDLRLRDDMLALLLRRVSATASRAGVSSFQERKSRARQARKLDWLWSKYSIGPFAPNAIVAAKPHSVSTERTQRDTRSRSAVCASARTSGSEDGMKSRTSVRWGHRATTAGMQSSDRASAPGASWNATRVSPNERGVETKKTRWSAGLSCALSLVNISLCTRLLLSRTRMQAELSAFAVRDSAKSPSLSTARMMTFQTSGRGLSTRGMDGERKGRCAACNKHSAQDGLHARVI</sequence>
<evidence type="ECO:0000313" key="3">
    <source>
        <dbReference type="Proteomes" id="UP001295794"/>
    </source>
</evidence>
<accession>A0AAD2HLP2</accession>
<gene>
    <name evidence="2" type="ORF">MYCIT1_LOCUS25902</name>
</gene>
<organism evidence="2 3">
    <name type="scientific">Mycena citricolor</name>
    <dbReference type="NCBI Taxonomy" id="2018698"/>
    <lineage>
        <taxon>Eukaryota</taxon>
        <taxon>Fungi</taxon>
        <taxon>Dikarya</taxon>
        <taxon>Basidiomycota</taxon>
        <taxon>Agaricomycotina</taxon>
        <taxon>Agaricomycetes</taxon>
        <taxon>Agaricomycetidae</taxon>
        <taxon>Agaricales</taxon>
        <taxon>Marasmiineae</taxon>
        <taxon>Mycenaceae</taxon>
        <taxon>Mycena</taxon>
    </lineage>
</organism>
<evidence type="ECO:0000313" key="2">
    <source>
        <dbReference type="EMBL" id="CAK5277100.1"/>
    </source>
</evidence>
<evidence type="ECO:0000256" key="1">
    <source>
        <dbReference type="SAM" id="MobiDB-lite"/>
    </source>
</evidence>
<reference evidence="2" key="1">
    <citation type="submission" date="2023-11" db="EMBL/GenBank/DDBJ databases">
        <authorList>
            <person name="De Vega J J."/>
            <person name="De Vega J J."/>
        </authorList>
    </citation>
    <scope>NUCLEOTIDE SEQUENCE</scope>
</reference>
<dbReference type="AlphaFoldDB" id="A0AAD2HLP2"/>